<dbReference type="CDD" id="cd02800">
    <property type="entry name" value="tRNA_bind_EcMetRS_like"/>
    <property type="match status" value="1"/>
</dbReference>
<evidence type="ECO:0000256" key="12">
    <source>
        <dbReference type="ARBA" id="ARBA00022884"/>
    </source>
</evidence>
<reference evidence="18" key="1">
    <citation type="submission" date="2005-09" db="EMBL/GenBank/DDBJ databases">
        <title>Annotation of Vibrio cholerae MO10.</title>
        <authorList>
            <person name="Colwell R."/>
            <person name="Grim C.J."/>
            <person name="Young S."/>
            <person name="Jaffe D."/>
            <person name="Gnerre S."/>
            <person name="Berlin A."/>
            <person name="Heiman D."/>
            <person name="Hepburn T."/>
            <person name="Shea T."/>
            <person name="Sykes S."/>
            <person name="Yandava C."/>
            <person name="Alvarado L."/>
            <person name="Kodira C."/>
            <person name="Borodovsky M."/>
            <person name="Heidelberg J."/>
            <person name="Lander E."/>
            <person name="Galagan J."/>
            <person name="Nusbaum C."/>
            <person name="Birren B."/>
        </authorList>
    </citation>
    <scope>NUCLEOTIDE SEQUENCE [LARGE SCALE GENOMIC DNA]</scope>
    <source>
        <strain evidence="18">MO10</strain>
    </source>
</reference>
<dbReference type="CDD" id="cd07957">
    <property type="entry name" value="Anticodon_Ia_Met"/>
    <property type="match status" value="1"/>
</dbReference>
<evidence type="ECO:0000256" key="2">
    <source>
        <dbReference type="ARBA" id="ARBA00004496"/>
    </source>
</evidence>
<name>A0A0X1KVB0_VIBCO</name>
<feature type="domain" description="TRNA-binding" evidence="17">
    <location>
        <begin position="630"/>
        <end position="731"/>
    </location>
</feature>
<dbReference type="InterPro" id="IPR012340">
    <property type="entry name" value="NA-bd_OB-fold"/>
</dbReference>
<feature type="short sequence motif" description="'KMSKS' region" evidence="16">
    <location>
        <begin position="380"/>
        <end position="384"/>
    </location>
</feature>
<dbReference type="Gene3D" id="2.20.28.20">
    <property type="entry name" value="Methionyl-tRNA synthetase, Zn-domain"/>
    <property type="match status" value="1"/>
</dbReference>
<dbReference type="PROSITE" id="PS00178">
    <property type="entry name" value="AA_TRNA_LIGASE_I"/>
    <property type="match status" value="1"/>
</dbReference>
<organism evidence="18">
    <name type="scientific">Vibrio cholerae (strain MO10)</name>
    <dbReference type="NCBI Taxonomy" id="345072"/>
    <lineage>
        <taxon>Bacteria</taxon>
        <taxon>Pseudomonadati</taxon>
        <taxon>Pseudomonadota</taxon>
        <taxon>Gammaproteobacteria</taxon>
        <taxon>Vibrionales</taxon>
        <taxon>Vibrionaceae</taxon>
        <taxon>Vibrio</taxon>
    </lineage>
</organism>
<protein>
    <recommendedName>
        <fullName evidence="16">Methionine--tRNA ligase</fullName>
        <ecNumber evidence="16">6.1.1.10</ecNumber>
    </recommendedName>
    <alternativeName>
        <fullName evidence="16">Methionyl-tRNA synthetase</fullName>
        <shortName evidence="16">MetRS</shortName>
    </alternativeName>
</protein>
<evidence type="ECO:0000256" key="6">
    <source>
        <dbReference type="ARBA" id="ARBA00022555"/>
    </source>
</evidence>
<keyword evidence="8 16" id="KW-0479">Metal-binding</keyword>
<dbReference type="GO" id="GO:0046872">
    <property type="term" value="F:metal ion binding"/>
    <property type="evidence" value="ECO:0007669"/>
    <property type="project" value="UniProtKB-KW"/>
</dbReference>
<dbReference type="SUPFAM" id="SSF47323">
    <property type="entry name" value="Anticodon-binding domain of a subclass of class I aminoacyl-tRNA synthetases"/>
    <property type="match status" value="1"/>
</dbReference>
<dbReference type="SUPFAM" id="SSF52374">
    <property type="entry name" value="Nucleotidylyl transferase"/>
    <property type="match status" value="1"/>
</dbReference>
<dbReference type="Pfam" id="PF19303">
    <property type="entry name" value="Anticodon_3"/>
    <property type="match status" value="1"/>
</dbReference>
<dbReference type="GO" id="GO:0000049">
    <property type="term" value="F:tRNA binding"/>
    <property type="evidence" value="ECO:0007669"/>
    <property type="project" value="UniProtKB-UniRule"/>
</dbReference>
<dbReference type="HOGENOM" id="CLU_009710_7_0_6"/>
<dbReference type="FunFam" id="2.40.50.140:FF:000042">
    <property type="entry name" value="Methionine--tRNA ligase"/>
    <property type="match status" value="1"/>
</dbReference>
<dbReference type="GO" id="GO:0005829">
    <property type="term" value="C:cytosol"/>
    <property type="evidence" value="ECO:0007669"/>
    <property type="project" value="TreeGrafter"/>
</dbReference>
<keyword evidence="12 16" id="KW-0694">RNA-binding</keyword>
<comment type="subunit">
    <text evidence="4 16">Homodimer.</text>
</comment>
<dbReference type="EMBL" id="DS990136">
    <property type="protein sequence ID" value="EET22285.1"/>
    <property type="molecule type" value="Genomic_DNA"/>
</dbReference>
<evidence type="ECO:0000256" key="1">
    <source>
        <dbReference type="ARBA" id="ARBA00003314"/>
    </source>
</evidence>
<dbReference type="InterPro" id="IPR004495">
    <property type="entry name" value="Met-tRNA-synth_bsu_C"/>
</dbReference>
<dbReference type="AlphaFoldDB" id="A0A0X1KVB0"/>
<evidence type="ECO:0000256" key="3">
    <source>
        <dbReference type="ARBA" id="ARBA00008258"/>
    </source>
</evidence>
<comment type="cofactor">
    <cofactor evidence="16">
        <name>Zn(2+)</name>
        <dbReference type="ChEBI" id="CHEBI:29105"/>
    </cofactor>
    <text evidence="16">Binds 1 zinc ion per subunit.</text>
</comment>
<evidence type="ECO:0000256" key="9">
    <source>
        <dbReference type="ARBA" id="ARBA00022741"/>
    </source>
</evidence>
<dbReference type="Gene3D" id="1.10.730.10">
    <property type="entry name" value="Isoleucyl-tRNA Synthetase, Domain 1"/>
    <property type="match status" value="1"/>
</dbReference>
<dbReference type="PANTHER" id="PTHR45765:SF1">
    <property type="entry name" value="METHIONINE--TRNA LIGASE, CYTOPLASMIC"/>
    <property type="match status" value="1"/>
</dbReference>
<dbReference type="InterPro" id="IPR002547">
    <property type="entry name" value="tRNA-bd_dom"/>
</dbReference>
<evidence type="ECO:0000256" key="10">
    <source>
        <dbReference type="ARBA" id="ARBA00022833"/>
    </source>
</evidence>
<dbReference type="PANTHER" id="PTHR45765">
    <property type="entry name" value="METHIONINE--TRNA LIGASE"/>
    <property type="match status" value="1"/>
</dbReference>
<evidence type="ECO:0000256" key="15">
    <source>
        <dbReference type="ARBA" id="ARBA00047364"/>
    </source>
</evidence>
<evidence type="ECO:0000313" key="18">
    <source>
        <dbReference type="EMBL" id="EET22285.1"/>
    </source>
</evidence>
<evidence type="ECO:0000256" key="14">
    <source>
        <dbReference type="ARBA" id="ARBA00023146"/>
    </source>
</evidence>
<dbReference type="Pfam" id="PF01588">
    <property type="entry name" value="tRNA_bind"/>
    <property type="match status" value="1"/>
</dbReference>
<dbReference type="NCBIfam" id="TIGR00399">
    <property type="entry name" value="metG_C_term"/>
    <property type="match status" value="1"/>
</dbReference>
<dbReference type="InterPro" id="IPR023458">
    <property type="entry name" value="Met-tRNA_ligase_1"/>
</dbReference>
<dbReference type="InterPro" id="IPR029038">
    <property type="entry name" value="MetRS_Zn"/>
</dbReference>
<comment type="subcellular location">
    <subcellularLocation>
        <location evidence="2 16">Cytoplasm</location>
    </subcellularLocation>
</comment>
<evidence type="ECO:0000256" key="4">
    <source>
        <dbReference type="ARBA" id="ARBA00011738"/>
    </source>
</evidence>
<evidence type="ECO:0000256" key="5">
    <source>
        <dbReference type="ARBA" id="ARBA00022490"/>
    </source>
</evidence>
<evidence type="ECO:0000259" key="17">
    <source>
        <dbReference type="PROSITE" id="PS50886"/>
    </source>
</evidence>
<keyword evidence="11 16" id="KW-0067">ATP-binding</keyword>
<dbReference type="Pfam" id="PF09334">
    <property type="entry name" value="tRNA-synt_1g"/>
    <property type="match status" value="1"/>
</dbReference>
<dbReference type="FunFam" id="2.20.28.20:FF:000001">
    <property type="entry name" value="Methionine--tRNA ligase"/>
    <property type="match status" value="1"/>
</dbReference>
<dbReference type="InterPro" id="IPR014758">
    <property type="entry name" value="Met-tRNA_synth"/>
</dbReference>
<dbReference type="Proteomes" id="UP000004687">
    <property type="component" value="Unassembled WGS sequence"/>
</dbReference>
<comment type="function">
    <text evidence="1 16">Is required not only for elongation of protein synthesis but also for the initiation of all mRNA translation through initiator tRNA(fMet) aminoacylation.</text>
</comment>
<keyword evidence="14 16" id="KW-0030">Aminoacyl-tRNA synthetase</keyword>
<feature type="binding site" evidence="16">
    <location>
        <position position="207"/>
    </location>
    <ligand>
        <name>Zn(2+)</name>
        <dbReference type="ChEBI" id="CHEBI:29105"/>
    </ligand>
</feature>
<keyword evidence="13 16" id="KW-0648">Protein biosynthesis</keyword>
<dbReference type="NCBIfam" id="TIGR00398">
    <property type="entry name" value="metG"/>
    <property type="match status" value="1"/>
</dbReference>
<dbReference type="NCBIfam" id="NF001100">
    <property type="entry name" value="PRK00133.1"/>
    <property type="match status" value="1"/>
</dbReference>
<evidence type="ECO:0000256" key="13">
    <source>
        <dbReference type="ARBA" id="ARBA00022917"/>
    </source>
</evidence>
<evidence type="ECO:0000256" key="7">
    <source>
        <dbReference type="ARBA" id="ARBA00022598"/>
    </source>
</evidence>
<dbReference type="GO" id="GO:0006431">
    <property type="term" value="P:methionyl-tRNA aminoacylation"/>
    <property type="evidence" value="ECO:0007669"/>
    <property type="project" value="UniProtKB-UniRule"/>
</dbReference>
<dbReference type="HAMAP" id="MF_00098">
    <property type="entry name" value="Met_tRNA_synth_type1"/>
    <property type="match status" value="1"/>
</dbReference>
<dbReference type="InterPro" id="IPR015413">
    <property type="entry name" value="Methionyl/Leucyl_tRNA_Synth"/>
</dbReference>
<gene>
    <name evidence="16" type="primary">metG</name>
    <name evidence="18" type="ORF">VchoM_00311</name>
</gene>
<sequence length="731" mass="82498">MPMLPPLKEQLNPEKDRGINCCAPWRDCVLRVVLSLQFGLYQEKRILSMANDPRKLLVTCALPYANGSIHLGHMLEHIQADIWVRYQRLRGNTVNFICADDAHGTPIMLKAQQMGMTPEAMIEMVSEEHQRDFAGFDISFDNYHSTHSDENRELASHIYLQLKKNGFISSRTISQLFDPEKEMFLPDRFVKGTCPKCKSEDQYGDNCDACGETYSPTELINPKSAVSGATPVMKDSEHFFFDLPQFESMLKEWTRSGSLQSETANKMQEWFEGGLQQWDISRDAPYFGFEIPGEKDKFFYVWLDAPIGYMGSFKNLCDKRGDLDFNEYWNKDSKTELYHFIGKDIVYFHSLFWPAMLDGSGFRKPTNVFVHGYVTVNGAKMSKSKGTFVKASTYLNHLDPECLRYYYAAKLNNRIDDLDLNLEDFTQRVNADVVNKIVNLASRNAGFITKRFDGKLSAHFAEPELYAEFAGAADRIAELFEAREFGRAIREITALADKANQYVDEKAPWVVAKQEGQDQALQDICTVGINLFRVLMTYLKPVMPALAERTEAFLNQELTWEGVATPLTDHAVTPFKALFNRIDPKQVEAMIEASKAEAAAEKAAADAAKPKSAETELSKDPLAAEIEFDDFAKVDLRIAKILSCEAVEKSDKLLKFELDIGGETRQVFSGIKSAYQPEDLIGKYTVVVANLKPRKMKFGMSEGMILAAGPGGSDLWLLEPHQGAQAGMRVM</sequence>
<dbReference type="CDD" id="cd00814">
    <property type="entry name" value="MetRS_core"/>
    <property type="match status" value="1"/>
</dbReference>
<keyword evidence="10 16" id="KW-0862">Zinc</keyword>
<dbReference type="SUPFAM" id="SSF57770">
    <property type="entry name" value="Methionyl-tRNA synthetase (MetRS), Zn-domain"/>
    <property type="match status" value="1"/>
</dbReference>
<dbReference type="PRINTS" id="PR01041">
    <property type="entry name" value="TRNASYNTHMET"/>
</dbReference>
<dbReference type="InterPro" id="IPR014729">
    <property type="entry name" value="Rossmann-like_a/b/a_fold"/>
</dbReference>
<keyword evidence="6 16" id="KW-0820">tRNA-binding</keyword>
<feature type="binding site" evidence="16">
    <location>
        <position position="194"/>
    </location>
    <ligand>
        <name>Zn(2+)</name>
        <dbReference type="ChEBI" id="CHEBI:29105"/>
    </ligand>
</feature>
<evidence type="ECO:0000256" key="11">
    <source>
        <dbReference type="ARBA" id="ARBA00022840"/>
    </source>
</evidence>
<feature type="short sequence motif" description="'HIGH' region" evidence="16">
    <location>
        <begin position="63"/>
        <end position="73"/>
    </location>
</feature>
<keyword evidence="9 16" id="KW-0547">Nucleotide-binding</keyword>
<reference evidence="18" key="2">
    <citation type="submission" date="2008-07" db="EMBL/GenBank/DDBJ databases">
        <authorList>
            <consortium name="Broad Institute Genome Sequencing Platform"/>
            <person name="Colwell R."/>
            <person name="Grim C.J."/>
            <person name="Young S."/>
            <person name="Jaffe D."/>
            <person name="Gnerre S."/>
            <person name="Berlin A."/>
            <person name="Heiman D."/>
            <person name="Hepburn T."/>
            <person name="Shea T."/>
            <person name="Sykes S."/>
            <person name="Alvarado L."/>
            <person name="Kodira C."/>
            <person name="Heidelberg J."/>
            <person name="Lander E."/>
            <person name="Galagan J."/>
            <person name="Nusbaum C."/>
            <person name="Birren B."/>
        </authorList>
    </citation>
    <scope>NUCLEOTIDE SEQUENCE [LARGE SCALE GENOMIC DNA]</scope>
    <source>
        <strain evidence="18">MO10</strain>
    </source>
</reference>
<dbReference type="EC" id="6.1.1.10" evidence="16"/>
<dbReference type="InterPro" id="IPR033911">
    <property type="entry name" value="MetRS_core"/>
</dbReference>
<comment type="catalytic activity">
    <reaction evidence="15 16">
        <text>tRNA(Met) + L-methionine + ATP = L-methionyl-tRNA(Met) + AMP + diphosphate</text>
        <dbReference type="Rhea" id="RHEA:13481"/>
        <dbReference type="Rhea" id="RHEA-COMP:9667"/>
        <dbReference type="Rhea" id="RHEA-COMP:9698"/>
        <dbReference type="ChEBI" id="CHEBI:30616"/>
        <dbReference type="ChEBI" id="CHEBI:33019"/>
        <dbReference type="ChEBI" id="CHEBI:57844"/>
        <dbReference type="ChEBI" id="CHEBI:78442"/>
        <dbReference type="ChEBI" id="CHEBI:78530"/>
        <dbReference type="ChEBI" id="CHEBI:456215"/>
        <dbReference type="EC" id="6.1.1.10"/>
    </reaction>
</comment>
<dbReference type="Gene3D" id="2.40.50.140">
    <property type="entry name" value="Nucleic acid-binding proteins"/>
    <property type="match status" value="1"/>
</dbReference>
<feature type="binding site" evidence="16">
    <location>
        <position position="197"/>
    </location>
    <ligand>
        <name>Zn(2+)</name>
        <dbReference type="ChEBI" id="CHEBI:29105"/>
    </ligand>
</feature>
<dbReference type="FunFam" id="1.10.730.10:FF:000005">
    <property type="entry name" value="Methionine--tRNA ligase"/>
    <property type="match status" value="1"/>
</dbReference>
<dbReference type="Gene3D" id="3.40.50.620">
    <property type="entry name" value="HUPs"/>
    <property type="match status" value="1"/>
</dbReference>
<dbReference type="PROSITE" id="PS50886">
    <property type="entry name" value="TRBD"/>
    <property type="match status" value="1"/>
</dbReference>
<comment type="similarity">
    <text evidence="3 16">Belongs to the class-I aminoacyl-tRNA synthetase family. MetG type 1 subfamily.</text>
</comment>
<keyword evidence="7 16" id="KW-0436">Ligase</keyword>
<dbReference type="InterPro" id="IPR041872">
    <property type="entry name" value="Anticodon_Met"/>
</dbReference>
<dbReference type="InterPro" id="IPR001412">
    <property type="entry name" value="aa-tRNA-synth_I_CS"/>
</dbReference>
<evidence type="ECO:0000256" key="8">
    <source>
        <dbReference type="ARBA" id="ARBA00022723"/>
    </source>
</evidence>
<proteinExistence type="inferred from homology"/>
<dbReference type="GO" id="GO:0004825">
    <property type="term" value="F:methionine-tRNA ligase activity"/>
    <property type="evidence" value="ECO:0007669"/>
    <property type="project" value="UniProtKB-UniRule"/>
</dbReference>
<evidence type="ECO:0000256" key="16">
    <source>
        <dbReference type="HAMAP-Rule" id="MF_00098"/>
    </source>
</evidence>
<dbReference type="GO" id="GO:0005524">
    <property type="term" value="F:ATP binding"/>
    <property type="evidence" value="ECO:0007669"/>
    <property type="project" value="UniProtKB-UniRule"/>
</dbReference>
<feature type="binding site" evidence="16">
    <location>
        <position position="210"/>
    </location>
    <ligand>
        <name>Zn(2+)</name>
        <dbReference type="ChEBI" id="CHEBI:29105"/>
    </ligand>
</feature>
<dbReference type="InterPro" id="IPR009080">
    <property type="entry name" value="tRNAsynth_Ia_anticodon-bd"/>
</dbReference>
<accession>A0A0X1KVB0</accession>
<dbReference type="SUPFAM" id="SSF50249">
    <property type="entry name" value="Nucleic acid-binding proteins"/>
    <property type="match status" value="1"/>
</dbReference>
<feature type="binding site" evidence="16">
    <location>
        <position position="383"/>
    </location>
    <ligand>
        <name>ATP</name>
        <dbReference type="ChEBI" id="CHEBI:30616"/>
    </ligand>
</feature>
<keyword evidence="5 16" id="KW-0963">Cytoplasm</keyword>